<dbReference type="Proteomes" id="UP000025061">
    <property type="component" value="Unassembled WGS sequence"/>
</dbReference>
<keyword evidence="4" id="KW-1185">Reference proteome</keyword>
<evidence type="ECO:0000259" key="2">
    <source>
        <dbReference type="Pfam" id="PF08327"/>
    </source>
</evidence>
<reference evidence="3 4" key="1">
    <citation type="submission" date="2013-04" db="EMBL/GenBank/DDBJ databases">
        <title>Hyphomonas hirschiana VP5 Genome Sequencing.</title>
        <authorList>
            <person name="Lai Q."/>
            <person name="Shao Z."/>
        </authorList>
    </citation>
    <scope>NUCLEOTIDE SEQUENCE [LARGE SCALE GENOMIC DNA]</scope>
    <source>
        <strain evidence="3 4">VP5</strain>
    </source>
</reference>
<dbReference type="Gene3D" id="3.30.530.20">
    <property type="match status" value="1"/>
</dbReference>
<protein>
    <submittedName>
        <fullName evidence="3">GTP-binding protein</fullName>
    </submittedName>
</protein>
<dbReference type="RefSeq" id="WP_011645056.1">
    <property type="nucleotide sequence ID" value="NZ_ARYI01000006.1"/>
</dbReference>
<comment type="similarity">
    <text evidence="1">Belongs to the AHA1 family.</text>
</comment>
<dbReference type="SUPFAM" id="SSF55961">
    <property type="entry name" value="Bet v1-like"/>
    <property type="match status" value="1"/>
</dbReference>
<comment type="caution">
    <text evidence="3">The sequence shown here is derived from an EMBL/GenBank/DDBJ whole genome shotgun (WGS) entry which is preliminary data.</text>
</comment>
<dbReference type="InterPro" id="IPR023393">
    <property type="entry name" value="START-like_dom_sf"/>
</dbReference>
<proteinExistence type="inferred from homology"/>
<evidence type="ECO:0000313" key="4">
    <source>
        <dbReference type="Proteomes" id="UP000025061"/>
    </source>
</evidence>
<feature type="domain" description="Activator of Hsp90 ATPase homologue 1/2-like C-terminal" evidence="2">
    <location>
        <begin position="21"/>
        <end position="157"/>
    </location>
</feature>
<dbReference type="OrthoDB" id="9805228at2"/>
<gene>
    <name evidence="3" type="ORF">HHI_08578</name>
</gene>
<evidence type="ECO:0000256" key="1">
    <source>
        <dbReference type="ARBA" id="ARBA00006817"/>
    </source>
</evidence>
<dbReference type="CDD" id="cd08896">
    <property type="entry name" value="SRPBCC_CalC_Aha1-like_3"/>
    <property type="match status" value="1"/>
</dbReference>
<organism evidence="3 4">
    <name type="scientific">Hyphomonas hirschiana VP5</name>
    <dbReference type="NCBI Taxonomy" id="1280951"/>
    <lineage>
        <taxon>Bacteria</taxon>
        <taxon>Pseudomonadati</taxon>
        <taxon>Pseudomonadota</taxon>
        <taxon>Alphaproteobacteria</taxon>
        <taxon>Hyphomonadales</taxon>
        <taxon>Hyphomonadaceae</taxon>
        <taxon>Hyphomonas</taxon>
    </lineage>
</organism>
<dbReference type="AlphaFoldDB" id="A0A059FWF6"/>
<name>A0A059FWF6_9PROT</name>
<sequence>MTDTKPHSEPKFALSLERVMNAPVEKVWRCWTEPKLLEQWFCPKPWYVTDARMDLRPGGESFSVMNGPDGERFENIGVYLEVVPMQKIVTTDAFLPGWIPSERAFMVAETLFANAGGGKTKYTARALHWTEETLKEHEAMGFHDGWGMAADQLEALAKSL</sequence>
<dbReference type="EMBL" id="ARYI01000006">
    <property type="protein sequence ID" value="KCZ94836.1"/>
    <property type="molecule type" value="Genomic_DNA"/>
</dbReference>
<dbReference type="PATRIC" id="fig|1280951.3.peg.1731"/>
<accession>A0A059FWF6</accession>
<evidence type="ECO:0000313" key="3">
    <source>
        <dbReference type="EMBL" id="KCZ94836.1"/>
    </source>
</evidence>
<dbReference type="Pfam" id="PF08327">
    <property type="entry name" value="AHSA1"/>
    <property type="match status" value="1"/>
</dbReference>
<dbReference type="InterPro" id="IPR013538">
    <property type="entry name" value="ASHA1/2-like_C"/>
</dbReference>